<dbReference type="RefSeq" id="WP_209884914.1">
    <property type="nucleotide sequence ID" value="NZ_JAGGMR010000001.1"/>
</dbReference>
<dbReference type="InterPro" id="IPR014710">
    <property type="entry name" value="RmlC-like_jellyroll"/>
</dbReference>
<dbReference type="SUPFAM" id="SSF51182">
    <property type="entry name" value="RmlC-like cupins"/>
    <property type="match status" value="1"/>
</dbReference>
<dbReference type="Gene3D" id="2.60.120.10">
    <property type="entry name" value="Jelly Rolls"/>
    <property type="match status" value="1"/>
</dbReference>
<feature type="domain" description="ChrR-like cupin" evidence="1">
    <location>
        <begin position="12"/>
        <end position="98"/>
    </location>
</feature>
<keyword evidence="3" id="KW-1185">Reference proteome</keyword>
<organism evidence="2 3">
    <name type="scientific">Nocardia goodfellowii</name>
    <dbReference type="NCBI Taxonomy" id="882446"/>
    <lineage>
        <taxon>Bacteria</taxon>
        <taxon>Bacillati</taxon>
        <taxon>Actinomycetota</taxon>
        <taxon>Actinomycetes</taxon>
        <taxon>Mycobacteriales</taxon>
        <taxon>Nocardiaceae</taxon>
        <taxon>Nocardia</taxon>
    </lineage>
</organism>
<proteinExistence type="predicted"/>
<dbReference type="InterPro" id="IPR025979">
    <property type="entry name" value="ChrR-like_cupin_dom"/>
</dbReference>
<comment type="caution">
    <text evidence="2">The sequence shown here is derived from an EMBL/GenBank/DDBJ whole genome shotgun (WGS) entry which is preliminary data.</text>
</comment>
<evidence type="ECO:0000313" key="2">
    <source>
        <dbReference type="EMBL" id="MBP2187966.1"/>
    </source>
</evidence>
<protein>
    <submittedName>
        <fullName evidence="2">Mannose-6-phosphate isomerase-like protein (Cupin superfamily)</fullName>
    </submittedName>
</protein>
<dbReference type="Pfam" id="PF12973">
    <property type="entry name" value="Cupin_7"/>
    <property type="match status" value="1"/>
</dbReference>
<evidence type="ECO:0000313" key="3">
    <source>
        <dbReference type="Proteomes" id="UP001519325"/>
    </source>
</evidence>
<name>A0ABS4Q8E4_9NOCA</name>
<dbReference type="EMBL" id="JAGGMR010000001">
    <property type="protein sequence ID" value="MBP2187966.1"/>
    <property type="molecule type" value="Genomic_DNA"/>
</dbReference>
<evidence type="ECO:0000259" key="1">
    <source>
        <dbReference type="Pfam" id="PF12973"/>
    </source>
</evidence>
<gene>
    <name evidence="2" type="ORF">BJ987_000867</name>
</gene>
<reference evidence="2 3" key="1">
    <citation type="submission" date="2021-03" db="EMBL/GenBank/DDBJ databases">
        <title>Sequencing the genomes of 1000 actinobacteria strains.</title>
        <authorList>
            <person name="Klenk H.-P."/>
        </authorList>
    </citation>
    <scope>NUCLEOTIDE SEQUENCE [LARGE SCALE GENOMIC DNA]</scope>
    <source>
        <strain evidence="2 3">DSM 45516</strain>
    </source>
</reference>
<dbReference type="Proteomes" id="UP001519325">
    <property type="component" value="Unassembled WGS sequence"/>
</dbReference>
<sequence length="112" mass="12010">MADEITGPTRSTHIDELAATEIGPGIHVRELPGTTGIRPWVIDLAPGAEWPAVDVHATCGEAYYVIEGVIRDGDRDYGPGSYLFFEPGTGHRPASETGARAFGFNYDLPKAP</sequence>
<dbReference type="InterPro" id="IPR011051">
    <property type="entry name" value="RmlC_Cupin_sf"/>
</dbReference>
<accession>A0ABS4Q8E4</accession>